<name>A0A1E7FZ69_9STRA</name>
<organism evidence="1 2">
    <name type="scientific">Fragilariopsis cylindrus CCMP1102</name>
    <dbReference type="NCBI Taxonomy" id="635003"/>
    <lineage>
        <taxon>Eukaryota</taxon>
        <taxon>Sar</taxon>
        <taxon>Stramenopiles</taxon>
        <taxon>Ochrophyta</taxon>
        <taxon>Bacillariophyta</taxon>
        <taxon>Bacillariophyceae</taxon>
        <taxon>Bacillariophycidae</taxon>
        <taxon>Bacillariales</taxon>
        <taxon>Bacillariaceae</taxon>
        <taxon>Fragilariopsis</taxon>
    </lineage>
</organism>
<protein>
    <submittedName>
        <fullName evidence="1">Uncharacterized protein</fullName>
    </submittedName>
</protein>
<dbReference type="InParanoid" id="A0A1E7FZ69"/>
<proteinExistence type="predicted"/>
<gene>
    <name evidence="1" type="ORF">FRACYDRAFT_267543</name>
</gene>
<evidence type="ECO:0000313" key="2">
    <source>
        <dbReference type="Proteomes" id="UP000095751"/>
    </source>
</evidence>
<reference evidence="1 2" key="1">
    <citation type="submission" date="2016-09" db="EMBL/GenBank/DDBJ databases">
        <title>Extensive genetic diversity and differential bi-allelic expression allows diatom success in the polar Southern Ocean.</title>
        <authorList>
            <consortium name="DOE Joint Genome Institute"/>
            <person name="Mock T."/>
            <person name="Otillar R.P."/>
            <person name="Strauss J."/>
            <person name="Dupont C."/>
            <person name="Frickenhaus S."/>
            <person name="Maumus F."/>
            <person name="Mcmullan M."/>
            <person name="Sanges R."/>
            <person name="Schmutz J."/>
            <person name="Toseland A."/>
            <person name="Valas R."/>
            <person name="Veluchamy A."/>
            <person name="Ward B.J."/>
            <person name="Allen A."/>
            <person name="Barry K."/>
            <person name="Falciatore A."/>
            <person name="Ferrante M."/>
            <person name="Fortunato A.E."/>
            <person name="Gloeckner G."/>
            <person name="Gruber A."/>
            <person name="Hipkin R."/>
            <person name="Janech M."/>
            <person name="Kroth P."/>
            <person name="Leese F."/>
            <person name="Lindquist E."/>
            <person name="Lyon B.R."/>
            <person name="Martin J."/>
            <person name="Mayer C."/>
            <person name="Parker M."/>
            <person name="Quesneville H."/>
            <person name="Raymond J."/>
            <person name="Uhlig C."/>
            <person name="Valentin K.U."/>
            <person name="Worden A.Z."/>
            <person name="Armbrust E.V."/>
            <person name="Bowler C."/>
            <person name="Green B."/>
            <person name="Moulton V."/>
            <person name="Van Oosterhout C."/>
            <person name="Grigoriev I."/>
        </authorList>
    </citation>
    <scope>NUCLEOTIDE SEQUENCE [LARGE SCALE GENOMIC DNA]</scope>
    <source>
        <strain evidence="1 2">CCMP1102</strain>
    </source>
</reference>
<accession>A0A1E7FZ69</accession>
<dbReference type="Proteomes" id="UP000095751">
    <property type="component" value="Unassembled WGS sequence"/>
</dbReference>
<keyword evidence="2" id="KW-1185">Reference proteome</keyword>
<dbReference type="KEGG" id="fcy:FRACYDRAFT_267543"/>
<dbReference type="EMBL" id="KV784353">
    <property type="protein sequence ID" value="OEU23449.1"/>
    <property type="molecule type" value="Genomic_DNA"/>
</dbReference>
<dbReference type="AlphaFoldDB" id="A0A1E7FZ69"/>
<evidence type="ECO:0000313" key="1">
    <source>
        <dbReference type="EMBL" id="OEU23449.1"/>
    </source>
</evidence>
<sequence length="69" mass="8457">MFHRCCKALERVSIRNMHFNDYRYKDFKQNLLIKFVRNAPPSLHWFRSDLTPDNMTMLRMERPGIELLN</sequence>